<reference evidence="1 2" key="1">
    <citation type="submission" date="2017-06" db="EMBL/GenBank/DDBJ databases">
        <title>Genome sequence of Bacillus sonorensis strain SRCM101395.</title>
        <authorList>
            <person name="Cho S.H."/>
        </authorList>
    </citation>
    <scope>NUCLEOTIDE SEQUENCE [LARGE SCALE GENOMIC DNA]</scope>
    <source>
        <strain evidence="1 2">SRCM101395</strain>
    </source>
</reference>
<proteinExistence type="predicted"/>
<organism evidence="1 2">
    <name type="scientific">Bacillus sonorensis</name>
    <dbReference type="NCBI Taxonomy" id="119858"/>
    <lineage>
        <taxon>Bacteria</taxon>
        <taxon>Bacillati</taxon>
        <taxon>Bacillota</taxon>
        <taxon>Bacilli</taxon>
        <taxon>Bacillales</taxon>
        <taxon>Bacillaceae</taxon>
        <taxon>Bacillus</taxon>
    </lineage>
</organism>
<dbReference type="GeneID" id="92854506"/>
<dbReference type="EMBL" id="CP021920">
    <property type="protein sequence ID" value="ASB88044.1"/>
    <property type="molecule type" value="Genomic_DNA"/>
</dbReference>
<name>A0ABN5AFI9_9BACI</name>
<protein>
    <submittedName>
        <fullName evidence="1">TPR repeat-containing protein YsoA</fullName>
    </submittedName>
</protein>
<evidence type="ECO:0000313" key="2">
    <source>
        <dbReference type="Proteomes" id="UP000196877"/>
    </source>
</evidence>
<dbReference type="SUPFAM" id="SSF48452">
    <property type="entry name" value="TPR-like"/>
    <property type="match status" value="1"/>
</dbReference>
<dbReference type="Proteomes" id="UP000196877">
    <property type="component" value="Chromosome"/>
</dbReference>
<dbReference type="RefSeq" id="WP_006637877.1">
    <property type="nucleotide sequence ID" value="NZ_BORD01000003.1"/>
</dbReference>
<keyword evidence="2" id="KW-1185">Reference proteome</keyword>
<gene>
    <name evidence="1" type="ORF">S101395_01535</name>
</gene>
<evidence type="ECO:0000313" key="1">
    <source>
        <dbReference type="EMBL" id="ASB88044.1"/>
    </source>
</evidence>
<sequence>MKPDKKNSKIIPFPNVKERLVHKGMSALKEKNYHEALRLFSEARNYDEEESDIYLGMAICFLEIGELEEAKGICEKMLKEGQGHYFTVLQVYMTILIQLRQYDKVKETIEAVLEENKLPPESAEQFYKLLDFSRRMTEEPETEDLIEDLSDTEEYDRERILNDTGEQVKLIHSLKDRNLSKYIGLLKTILQNPNGHPVVKTMILQLLAESDYEKTTLVTKFGESMTINPKETVKPDAMPILTYVLNVLDDTLGNENPSLYQAVEELWRRHLYVLYPFQPKYANRELWAAALHKVGYEMHGIDIDKNELHILYEFNDRQLEEACAMIKDIEEISYL</sequence>
<accession>A0ABN5AFI9</accession>
<dbReference type="Pfam" id="PF14559">
    <property type="entry name" value="TPR_19"/>
    <property type="match status" value="1"/>
</dbReference>
<dbReference type="InterPro" id="IPR011990">
    <property type="entry name" value="TPR-like_helical_dom_sf"/>
</dbReference>
<dbReference type="Gene3D" id="1.25.40.10">
    <property type="entry name" value="Tetratricopeptide repeat domain"/>
    <property type="match status" value="1"/>
</dbReference>
<dbReference type="SUPFAM" id="SSF116965">
    <property type="entry name" value="Hypothetical protein MPN330"/>
    <property type="match status" value="1"/>
</dbReference>